<name>A0A432XP34_9GAMM</name>
<dbReference type="AlphaFoldDB" id="A0A432XP34"/>
<dbReference type="EMBL" id="PIPV01000014">
    <property type="protein sequence ID" value="RUO50486.1"/>
    <property type="molecule type" value="Genomic_DNA"/>
</dbReference>
<evidence type="ECO:0000313" key="2">
    <source>
        <dbReference type="Proteomes" id="UP000287330"/>
    </source>
</evidence>
<proteinExistence type="predicted"/>
<accession>A0A432XP34</accession>
<evidence type="ECO:0000313" key="1">
    <source>
        <dbReference type="EMBL" id="RUO50486.1"/>
    </source>
</evidence>
<protein>
    <submittedName>
        <fullName evidence="1">Uncharacterized protein</fullName>
    </submittedName>
</protein>
<keyword evidence="2" id="KW-1185">Reference proteome</keyword>
<organism evidence="1 2">
    <name type="scientific">Idiomarina fontislapidosi</name>
    <dbReference type="NCBI Taxonomy" id="263723"/>
    <lineage>
        <taxon>Bacteria</taxon>
        <taxon>Pseudomonadati</taxon>
        <taxon>Pseudomonadota</taxon>
        <taxon>Gammaproteobacteria</taxon>
        <taxon>Alteromonadales</taxon>
        <taxon>Idiomarinaceae</taxon>
        <taxon>Idiomarina</taxon>
    </lineage>
</organism>
<comment type="caution">
    <text evidence="1">The sequence shown here is derived from an EMBL/GenBank/DDBJ whole genome shotgun (WGS) entry which is preliminary data.</text>
</comment>
<sequence>MQKITILKRGFRQTVEISKRDFAVLKSSHKRISEVSKLANQYAVFKTNLNSFEREVISHAIDVKQRDFNEFIISNEIFARADHILISHLAAFMRFPELLPSHLAKIFSTQSKKWAIEKRSALYDTPCTYYAFLCELRNAIIHSNVALVVDDGVKNMESSSIGLSTFGYFIDFERFLSESVDKPNKREILTGMKEVLCNKKGRVDLVKALSTCSRSIFKELVEPTVSEIKAVLKLNIDSIEQVLITNELPSMLEMASEDLQDYLVLSSDELEISKIVIKRTERTLSELTAHKPIRLISIAPSFQE</sequence>
<dbReference type="Proteomes" id="UP000287330">
    <property type="component" value="Unassembled WGS sequence"/>
</dbReference>
<reference evidence="2" key="1">
    <citation type="journal article" date="2018" name="Front. Microbiol.">
        <title>Genome-Based Analysis Reveals the Taxonomy and Diversity of the Family Idiomarinaceae.</title>
        <authorList>
            <person name="Liu Y."/>
            <person name="Lai Q."/>
            <person name="Shao Z."/>
        </authorList>
    </citation>
    <scope>NUCLEOTIDE SEQUENCE [LARGE SCALE GENOMIC DNA]</scope>
    <source>
        <strain evidence="2">F23</strain>
    </source>
</reference>
<gene>
    <name evidence="1" type="ORF">CWE25_12265</name>
</gene>
<dbReference type="RefSeq" id="WP_110576146.1">
    <property type="nucleotide sequence ID" value="NZ_PIPV01000014.1"/>
</dbReference>